<dbReference type="EMBL" id="FWXR01000023">
    <property type="protein sequence ID" value="SMD06917.1"/>
    <property type="molecule type" value="Genomic_DNA"/>
</dbReference>
<feature type="domain" description="MmeI-like target recognition" evidence="1">
    <location>
        <begin position="19"/>
        <end position="87"/>
    </location>
</feature>
<dbReference type="Proteomes" id="UP000192656">
    <property type="component" value="Unassembled WGS sequence"/>
</dbReference>
<dbReference type="AlphaFoldDB" id="A0A1W2EBF4"/>
<dbReference type="InterPro" id="IPR046818">
    <property type="entry name" value="MmeI_C"/>
</dbReference>
<dbReference type="RefSeq" id="WP_210190548.1">
    <property type="nucleotide sequence ID" value="NZ_FWXR01000023.1"/>
</dbReference>
<accession>A0A1W2EBF4</accession>
<keyword evidence="4" id="KW-1185">Reference proteome</keyword>
<protein>
    <submittedName>
        <fullName evidence="3">Uncharacterized protein</fullName>
    </submittedName>
</protein>
<proteinExistence type="predicted"/>
<name>A0A1W2EBF4_9HYPH</name>
<organism evidence="3 4">
    <name type="scientific">Fulvimarina manganoxydans</name>
    <dbReference type="NCBI Taxonomy" id="937218"/>
    <lineage>
        <taxon>Bacteria</taxon>
        <taxon>Pseudomonadati</taxon>
        <taxon>Pseudomonadota</taxon>
        <taxon>Alphaproteobacteria</taxon>
        <taxon>Hyphomicrobiales</taxon>
        <taxon>Aurantimonadaceae</taxon>
        <taxon>Fulvimarina</taxon>
    </lineage>
</organism>
<reference evidence="3 4" key="1">
    <citation type="submission" date="2017-04" db="EMBL/GenBank/DDBJ databases">
        <authorList>
            <person name="Afonso C.L."/>
            <person name="Miller P.J."/>
            <person name="Scott M.A."/>
            <person name="Spackman E."/>
            <person name="Goraichik I."/>
            <person name="Dimitrov K.M."/>
            <person name="Suarez D.L."/>
            <person name="Swayne D.E."/>
        </authorList>
    </citation>
    <scope>NUCLEOTIDE SEQUENCE [LARGE SCALE GENOMIC DNA]</scope>
    <source>
        <strain evidence="3 4">CGMCC 1.10972</strain>
    </source>
</reference>
<dbReference type="Pfam" id="PF20466">
    <property type="entry name" value="MmeI_TRD"/>
    <property type="match status" value="1"/>
</dbReference>
<sequence length="213" mass="23943">MRKALEALDHYIATPMVTSYRNFGFLHKAILPDQKLVIFVRDDFAFFGILESRFHFVWTVATCSWIGSGNDITYSNTSVFETFPFPEGLTPDIPAGDYAENPHAIAIGKAAALLNERRENWLNPPDLVRREPEVVEGFPDRILPVDEKAAAILKKRTLTNLYNERPAWLVNAHRALDEAVAGAYGWPADLSDDEILARLFALNQERAAKEQAG</sequence>
<dbReference type="InterPro" id="IPR046820">
    <property type="entry name" value="MmeI_TRD"/>
</dbReference>
<evidence type="ECO:0000313" key="3">
    <source>
        <dbReference type="EMBL" id="SMD06917.1"/>
    </source>
</evidence>
<gene>
    <name evidence="3" type="ORF">SAMN06297251_12341</name>
</gene>
<evidence type="ECO:0000313" key="4">
    <source>
        <dbReference type="Proteomes" id="UP000192656"/>
    </source>
</evidence>
<feature type="domain" description="MmeI-like C-terminal" evidence="2">
    <location>
        <begin position="148"/>
        <end position="206"/>
    </location>
</feature>
<evidence type="ECO:0000259" key="2">
    <source>
        <dbReference type="Pfam" id="PF20467"/>
    </source>
</evidence>
<dbReference type="STRING" id="937218.SAMN06297251_12341"/>
<evidence type="ECO:0000259" key="1">
    <source>
        <dbReference type="Pfam" id="PF20466"/>
    </source>
</evidence>
<dbReference type="Pfam" id="PF20467">
    <property type="entry name" value="MmeI_C"/>
    <property type="match status" value="1"/>
</dbReference>